<gene>
    <name evidence="1" type="ORF">GO499_02145</name>
</gene>
<organism evidence="1 2">
    <name type="scientific">Algicella marina</name>
    <dbReference type="NCBI Taxonomy" id="2683284"/>
    <lineage>
        <taxon>Bacteria</taxon>
        <taxon>Pseudomonadati</taxon>
        <taxon>Pseudomonadota</taxon>
        <taxon>Alphaproteobacteria</taxon>
        <taxon>Rhodobacterales</taxon>
        <taxon>Paracoccaceae</taxon>
        <taxon>Algicella</taxon>
    </lineage>
</organism>
<proteinExistence type="predicted"/>
<evidence type="ECO:0000313" key="2">
    <source>
        <dbReference type="Proteomes" id="UP000464495"/>
    </source>
</evidence>
<keyword evidence="2" id="KW-1185">Reference proteome</keyword>
<dbReference type="KEGG" id="amaq:GO499_02145"/>
<protein>
    <submittedName>
        <fullName evidence="1">Uncharacterized protein</fullName>
    </submittedName>
</protein>
<dbReference type="RefSeq" id="WP_161860640.1">
    <property type="nucleotide sequence ID" value="NZ_CP046620.1"/>
</dbReference>
<name>A0A6P1SYI6_9RHOB</name>
<sequence length="61" mass="6521">MTECETTPEDKTGFSKILEKALAFSAPVSSRIVLPTMSLKYLGKVQCMPVQDQAGTVSQAG</sequence>
<dbReference type="AlphaFoldDB" id="A0A6P1SYI6"/>
<evidence type="ECO:0000313" key="1">
    <source>
        <dbReference type="EMBL" id="QHQ34069.1"/>
    </source>
</evidence>
<dbReference type="EMBL" id="CP046620">
    <property type="protein sequence ID" value="QHQ34069.1"/>
    <property type="molecule type" value="Genomic_DNA"/>
</dbReference>
<reference evidence="1 2" key="1">
    <citation type="submission" date="2019-12" db="EMBL/GenBank/DDBJ databases">
        <title>Complete genome sequence of Algicella marina strain 9Alg 56(T) isolated from the red alga Tichocarpus crinitus.</title>
        <authorList>
            <person name="Kim S.-G."/>
            <person name="Nedashkovskaya O.I."/>
        </authorList>
    </citation>
    <scope>NUCLEOTIDE SEQUENCE [LARGE SCALE GENOMIC DNA]</scope>
    <source>
        <strain evidence="1 2">9Alg 56</strain>
    </source>
</reference>
<accession>A0A6P1SYI6</accession>
<dbReference type="Proteomes" id="UP000464495">
    <property type="component" value="Chromosome"/>
</dbReference>